<evidence type="ECO:0000313" key="1">
    <source>
        <dbReference type="EMBL" id="KAH3660840.1"/>
    </source>
</evidence>
<keyword evidence="2" id="KW-1185">Reference proteome</keyword>
<dbReference type="AlphaFoldDB" id="A0A9P8NW47"/>
<dbReference type="Proteomes" id="UP000788993">
    <property type="component" value="Unassembled WGS sequence"/>
</dbReference>
<dbReference type="EMBL" id="JAEUBD010001468">
    <property type="protein sequence ID" value="KAH3660840.1"/>
    <property type="molecule type" value="Genomic_DNA"/>
</dbReference>
<accession>A0A9P8NW47</accession>
<reference evidence="1" key="2">
    <citation type="submission" date="2021-01" db="EMBL/GenBank/DDBJ databases">
        <authorList>
            <person name="Schikora-Tamarit M.A."/>
        </authorList>
    </citation>
    <scope>NUCLEOTIDE SEQUENCE</scope>
    <source>
        <strain evidence="1">NCAIM Y.01608</strain>
    </source>
</reference>
<protein>
    <submittedName>
        <fullName evidence="1">Uncharacterized protein</fullName>
    </submittedName>
</protein>
<reference evidence="1" key="1">
    <citation type="journal article" date="2021" name="Open Biol.">
        <title>Shared evolutionary footprints suggest mitochondrial oxidative damage underlies multiple complex I losses in fungi.</title>
        <authorList>
            <person name="Schikora-Tamarit M.A."/>
            <person name="Marcet-Houben M."/>
            <person name="Nosek J."/>
            <person name="Gabaldon T."/>
        </authorList>
    </citation>
    <scope>NUCLEOTIDE SEQUENCE</scope>
    <source>
        <strain evidence="1">NCAIM Y.01608</strain>
    </source>
</reference>
<proteinExistence type="predicted"/>
<comment type="caution">
    <text evidence="1">The sequence shown here is derived from an EMBL/GenBank/DDBJ whole genome shotgun (WGS) entry which is preliminary data.</text>
</comment>
<name>A0A9P8NW47_9ASCO</name>
<gene>
    <name evidence="1" type="ORF">OGATHE_005172</name>
</gene>
<evidence type="ECO:0000313" key="2">
    <source>
        <dbReference type="Proteomes" id="UP000788993"/>
    </source>
</evidence>
<organism evidence="1 2">
    <name type="scientific">Ogataea polymorpha</name>
    <dbReference type="NCBI Taxonomy" id="460523"/>
    <lineage>
        <taxon>Eukaryota</taxon>
        <taxon>Fungi</taxon>
        <taxon>Dikarya</taxon>
        <taxon>Ascomycota</taxon>
        <taxon>Saccharomycotina</taxon>
        <taxon>Pichiomycetes</taxon>
        <taxon>Pichiales</taxon>
        <taxon>Pichiaceae</taxon>
        <taxon>Ogataea</taxon>
    </lineage>
</organism>
<sequence>MDLGNLLVWVGSQIQRKSFRSIELLLSVDSDQSITSFEKSIFQADNDKLEIWTCVLGNIISNFVHVSVIEGRIDFIQHKEW</sequence>